<sequence length="82" mass="10029">MERLTEKELNDIIKEMKENGKYQEYQDMILDDYEDHKVVYKLDPDEMIALAYKNGTTPYKMREYYDWHEMNLLVEEEDGIIN</sequence>
<reference evidence="1 2" key="1">
    <citation type="submission" date="2020-08" db="EMBL/GenBank/DDBJ databases">
        <authorList>
            <person name="Liu C."/>
            <person name="Sun Q."/>
        </authorList>
    </citation>
    <scope>NUCLEOTIDE SEQUENCE [LARGE SCALE GENOMIC DNA]</scope>
    <source>
        <strain evidence="1 2">NSJ-57</strain>
    </source>
</reference>
<proteinExistence type="predicted"/>
<protein>
    <submittedName>
        <fullName evidence="1">Uncharacterized protein</fullName>
    </submittedName>
</protein>
<dbReference type="RefSeq" id="WP_101474380.1">
    <property type="nucleotide sequence ID" value="NZ_CP060637.1"/>
</dbReference>
<organism evidence="1 2">
    <name type="scientific">Fusobacterium hominis</name>
    <dbReference type="NCBI Taxonomy" id="2764326"/>
    <lineage>
        <taxon>Bacteria</taxon>
        <taxon>Fusobacteriati</taxon>
        <taxon>Fusobacteriota</taxon>
        <taxon>Fusobacteriia</taxon>
        <taxon>Fusobacteriales</taxon>
        <taxon>Fusobacteriaceae</taxon>
        <taxon>Fusobacterium</taxon>
    </lineage>
</organism>
<dbReference type="KEGG" id="fho:H9Q81_07610"/>
<gene>
    <name evidence="1" type="ORF">H9Q81_07610</name>
</gene>
<keyword evidence="2" id="KW-1185">Reference proteome</keyword>
<dbReference type="AlphaFoldDB" id="A0A7G9GVI8"/>
<dbReference type="EMBL" id="CP060637">
    <property type="protein sequence ID" value="QNM14820.1"/>
    <property type="molecule type" value="Genomic_DNA"/>
</dbReference>
<dbReference type="Proteomes" id="UP000515913">
    <property type="component" value="Chromosome"/>
</dbReference>
<evidence type="ECO:0000313" key="2">
    <source>
        <dbReference type="Proteomes" id="UP000515913"/>
    </source>
</evidence>
<accession>A0A7G9GVI8</accession>
<evidence type="ECO:0000313" key="1">
    <source>
        <dbReference type="EMBL" id="QNM14820.1"/>
    </source>
</evidence>
<name>A0A7G9GVI8_9FUSO</name>